<evidence type="ECO:0000313" key="3">
    <source>
        <dbReference type="Proteomes" id="UP000242645"/>
    </source>
</evidence>
<keyword evidence="1" id="KW-0812">Transmembrane</keyword>
<dbReference type="KEGG" id="dtr:RSDT_0663"/>
<feature type="transmembrane region" description="Helical" evidence="1">
    <location>
        <begin position="31"/>
        <end position="49"/>
    </location>
</feature>
<protein>
    <recommendedName>
        <fullName evidence="4">PreQ0 transporter</fullName>
    </recommendedName>
</protein>
<accession>A0A1J1DQR4</accession>
<dbReference type="Proteomes" id="UP000242645">
    <property type="component" value="Chromosome"/>
</dbReference>
<name>A0A1J1DQR4_9BACT</name>
<feature type="transmembrane region" description="Helical" evidence="1">
    <location>
        <begin position="56"/>
        <end position="72"/>
    </location>
</feature>
<feature type="transmembrane region" description="Helical" evidence="1">
    <location>
        <begin position="7"/>
        <end position="25"/>
    </location>
</feature>
<evidence type="ECO:0000313" key="2">
    <source>
        <dbReference type="EMBL" id="BAV92175.1"/>
    </source>
</evidence>
<dbReference type="Pfam" id="PF02592">
    <property type="entry name" value="Vut_1"/>
    <property type="match status" value="1"/>
</dbReference>
<gene>
    <name evidence="2" type="ORF">RSDT_0663</name>
</gene>
<dbReference type="EMBL" id="AP017368">
    <property type="protein sequence ID" value="BAV92175.1"/>
    <property type="molecule type" value="Genomic_DNA"/>
</dbReference>
<reference evidence="2 3" key="1">
    <citation type="journal article" date="2017" name="ISME J.">
        <title>Genome of 'Ca. Desulfovibrio trichonymphae', an H2-oxidizing bacterium in a tripartite symbiotic system within a protist cell in the termite gut.</title>
        <authorList>
            <person name="Kuwahara H."/>
            <person name="Yuki M."/>
            <person name="Izawa K."/>
            <person name="Ohkuma M."/>
            <person name="Hongoh Y."/>
        </authorList>
    </citation>
    <scope>NUCLEOTIDE SEQUENCE [LARGE SCALE GENOMIC DNA]</scope>
    <source>
        <strain evidence="2 3">Rs-N31</strain>
    </source>
</reference>
<keyword evidence="1" id="KW-1133">Transmembrane helix</keyword>
<evidence type="ECO:0000256" key="1">
    <source>
        <dbReference type="SAM" id="Phobius"/>
    </source>
</evidence>
<feature type="transmembrane region" description="Helical" evidence="1">
    <location>
        <begin position="131"/>
        <end position="151"/>
    </location>
</feature>
<dbReference type="AlphaFoldDB" id="A0A1J1DQR4"/>
<keyword evidence="1" id="KW-0472">Membrane</keyword>
<sequence length="163" mass="17781">MFSLVTYMVLIVGVNWAFAVTPTVSLPGGEVWPPVSLIVGFIFVVRDFAQQRVEHHVLWAMLFGCAASWVMASPDLAIASAAAFAVGELADWVLFTVTRKPLSRRILLSSLISTPLDSLVFLGLIGRAAPFSFLTMTLSKLAGAFLVFWLLRRREELAAPQGA</sequence>
<proteinExistence type="predicted"/>
<organism evidence="2 3">
    <name type="scientific">Candidatus Desulfovibrio trichonymphae</name>
    <dbReference type="NCBI Taxonomy" id="1725232"/>
    <lineage>
        <taxon>Bacteria</taxon>
        <taxon>Pseudomonadati</taxon>
        <taxon>Thermodesulfobacteriota</taxon>
        <taxon>Desulfovibrionia</taxon>
        <taxon>Desulfovibrionales</taxon>
        <taxon>Desulfovibrionaceae</taxon>
        <taxon>Desulfovibrio</taxon>
    </lineage>
</organism>
<keyword evidence="3" id="KW-1185">Reference proteome</keyword>
<dbReference type="InterPro" id="IPR003744">
    <property type="entry name" value="YhhQ"/>
</dbReference>
<evidence type="ECO:0008006" key="4">
    <source>
        <dbReference type="Google" id="ProtNLM"/>
    </source>
</evidence>